<protein>
    <submittedName>
        <fullName evidence="1">HAD family hydrolase</fullName>
        <ecNumber evidence="1">3.1.3.-</ecNumber>
    </submittedName>
</protein>
<comment type="caution">
    <text evidence="1">The sequence shown here is derived from an EMBL/GenBank/DDBJ whole genome shotgun (WGS) entry which is preliminary data.</text>
</comment>
<keyword evidence="1" id="KW-0378">Hydrolase</keyword>
<dbReference type="EMBL" id="JBHEZZ010000032">
    <property type="protein sequence ID" value="MFC1406727.1"/>
    <property type="molecule type" value="Genomic_DNA"/>
</dbReference>
<dbReference type="PANTHER" id="PTHR46649:SF4">
    <property type="entry name" value="HALOACID DEHALOGENASE-LIKE HYDROLASE (HAD) SUPERFAMILY PROTEIN"/>
    <property type="match status" value="1"/>
</dbReference>
<dbReference type="NCBIfam" id="TIGR01509">
    <property type="entry name" value="HAD-SF-IA-v3"/>
    <property type="match status" value="1"/>
</dbReference>
<dbReference type="Pfam" id="PF00702">
    <property type="entry name" value="Hydrolase"/>
    <property type="match status" value="1"/>
</dbReference>
<dbReference type="InterPro" id="IPR036412">
    <property type="entry name" value="HAD-like_sf"/>
</dbReference>
<proteinExistence type="predicted"/>
<organism evidence="1 2">
    <name type="scientific">Streptacidiphilus cavernicola</name>
    <dbReference type="NCBI Taxonomy" id="3342716"/>
    <lineage>
        <taxon>Bacteria</taxon>
        <taxon>Bacillati</taxon>
        <taxon>Actinomycetota</taxon>
        <taxon>Actinomycetes</taxon>
        <taxon>Kitasatosporales</taxon>
        <taxon>Streptomycetaceae</taxon>
        <taxon>Streptacidiphilus</taxon>
    </lineage>
</organism>
<dbReference type="SFLD" id="SFLDG01129">
    <property type="entry name" value="C1.5:_HAD__Beta-PGM__Phosphata"/>
    <property type="match status" value="1"/>
</dbReference>
<evidence type="ECO:0000313" key="2">
    <source>
        <dbReference type="Proteomes" id="UP001592528"/>
    </source>
</evidence>
<dbReference type="EC" id="3.1.3.-" evidence="1"/>
<dbReference type="PANTHER" id="PTHR46649">
    <property type="match status" value="1"/>
</dbReference>
<name>A0ABV6UZ39_9ACTN</name>
<dbReference type="RefSeq" id="WP_030257350.1">
    <property type="nucleotide sequence ID" value="NZ_JBHEZZ010000032.1"/>
</dbReference>
<dbReference type="SFLD" id="SFLDS00003">
    <property type="entry name" value="Haloacid_Dehalogenase"/>
    <property type="match status" value="1"/>
</dbReference>
<dbReference type="GO" id="GO:0016787">
    <property type="term" value="F:hydrolase activity"/>
    <property type="evidence" value="ECO:0007669"/>
    <property type="project" value="UniProtKB-KW"/>
</dbReference>
<dbReference type="InterPro" id="IPR006439">
    <property type="entry name" value="HAD-SF_hydro_IA"/>
</dbReference>
<dbReference type="SUPFAM" id="SSF56784">
    <property type="entry name" value="HAD-like"/>
    <property type="match status" value="1"/>
</dbReference>
<keyword evidence="2" id="KW-1185">Reference proteome</keyword>
<dbReference type="Gene3D" id="1.10.150.720">
    <property type="entry name" value="Haloacid dehalogenase-like hydrolase"/>
    <property type="match status" value="1"/>
</dbReference>
<reference evidence="1 2" key="1">
    <citation type="submission" date="2024-09" db="EMBL/GenBank/DDBJ databases">
        <authorList>
            <person name="Lee S.D."/>
        </authorList>
    </citation>
    <scope>NUCLEOTIDE SEQUENCE [LARGE SCALE GENOMIC DNA]</scope>
    <source>
        <strain evidence="1 2">N1-5</strain>
    </source>
</reference>
<accession>A0ABV6UZ39</accession>
<dbReference type="Proteomes" id="UP001592528">
    <property type="component" value="Unassembled WGS sequence"/>
</dbReference>
<evidence type="ECO:0000313" key="1">
    <source>
        <dbReference type="EMBL" id="MFC1406727.1"/>
    </source>
</evidence>
<dbReference type="InterPro" id="IPR023214">
    <property type="entry name" value="HAD_sf"/>
</dbReference>
<dbReference type="InterPro" id="IPR044924">
    <property type="entry name" value="HAD-SF_hydro_IA_REG-2-like_cap"/>
</dbReference>
<dbReference type="NCBIfam" id="TIGR01549">
    <property type="entry name" value="HAD-SF-IA-v1"/>
    <property type="match status" value="1"/>
</dbReference>
<sequence length="239" mass="25564">MIDDLATAVMFDFSGTLFRIESVEDWFDSLGLDGLPAAEREACVRRLTEAGALPGGPQPVQAPAGWDERDTSAEQHHAAYTGQTRAALLPTVGADRADALADALYSRHMDPETWQPYPDAEAVLKELRRRSVPVAVVSNIGWDLRPVFVAHGLDQLVDAFVLSYELGVQKPDPRIFGAACELLGTEPVRTLMVGDSPPADGGATALGCQFLEVPPLPAAERPADLLPVLDLTVPNTGGQ</sequence>
<dbReference type="PRINTS" id="PR00413">
    <property type="entry name" value="HADHALOGNASE"/>
</dbReference>
<gene>
    <name evidence="1" type="ORF">ACEZDJ_36095</name>
</gene>
<dbReference type="Gene3D" id="3.40.50.1000">
    <property type="entry name" value="HAD superfamily/HAD-like"/>
    <property type="match status" value="1"/>
</dbReference>